<dbReference type="Proteomes" id="UP000292235">
    <property type="component" value="Chromosome"/>
</dbReference>
<feature type="region of interest" description="Disordered" evidence="1">
    <location>
        <begin position="1"/>
        <end position="68"/>
    </location>
</feature>
<sequence>MEQSDKHGPKLDDEIEKEIQGMLKGDKPTRAEEEHETEPTVTDEGEAANDPAAIDSDAELPEDEHRGR</sequence>
<protein>
    <submittedName>
        <fullName evidence="2">Uncharacterized protein</fullName>
    </submittedName>
</protein>
<proteinExistence type="predicted"/>
<name>A0A4P6PWM9_9ACTN</name>
<dbReference type="EMBL" id="CP036455">
    <property type="protein sequence ID" value="QBI52050.1"/>
    <property type="molecule type" value="Genomic_DNA"/>
</dbReference>
<feature type="compositionally biased region" description="Basic and acidic residues" evidence="1">
    <location>
        <begin position="24"/>
        <end position="33"/>
    </location>
</feature>
<dbReference type="KEGG" id="strr:EKD16_01165"/>
<organism evidence="2 3">
    <name type="scientific">Streptomonospora litoralis</name>
    <dbReference type="NCBI Taxonomy" id="2498135"/>
    <lineage>
        <taxon>Bacteria</taxon>
        <taxon>Bacillati</taxon>
        <taxon>Actinomycetota</taxon>
        <taxon>Actinomycetes</taxon>
        <taxon>Streptosporangiales</taxon>
        <taxon>Nocardiopsidaceae</taxon>
        <taxon>Streptomonospora</taxon>
    </lineage>
</organism>
<keyword evidence="3" id="KW-1185">Reference proteome</keyword>
<dbReference type="AlphaFoldDB" id="A0A4P6PWM9"/>
<feature type="compositionally biased region" description="Basic and acidic residues" evidence="1">
    <location>
        <begin position="1"/>
        <end position="12"/>
    </location>
</feature>
<dbReference type="RefSeq" id="WP_131096663.1">
    <property type="nucleotide sequence ID" value="NZ_CP036455.1"/>
</dbReference>
<dbReference type="OrthoDB" id="5519961at2"/>
<accession>A0A4P6PWM9</accession>
<evidence type="ECO:0000256" key="1">
    <source>
        <dbReference type="SAM" id="MobiDB-lite"/>
    </source>
</evidence>
<gene>
    <name evidence="2" type="ORF">EKD16_01165</name>
</gene>
<evidence type="ECO:0000313" key="2">
    <source>
        <dbReference type="EMBL" id="QBI52050.1"/>
    </source>
</evidence>
<evidence type="ECO:0000313" key="3">
    <source>
        <dbReference type="Proteomes" id="UP000292235"/>
    </source>
</evidence>
<reference evidence="2 3" key="1">
    <citation type="submission" date="2019-02" db="EMBL/GenBank/DDBJ databases">
        <authorList>
            <person name="Khodamoradi S."/>
            <person name="Hahnke R.L."/>
            <person name="Kaempfer P."/>
            <person name="Schumann P."/>
            <person name="Rohde M."/>
            <person name="Steinert M."/>
            <person name="Luzhetskyy A."/>
            <person name="Wink J."/>
            <person name="Ruckert C."/>
        </authorList>
    </citation>
    <scope>NUCLEOTIDE SEQUENCE [LARGE SCALE GENOMIC DNA]</scope>
    <source>
        <strain evidence="2 3">M2</strain>
    </source>
</reference>